<dbReference type="Gene3D" id="1.10.30.50">
    <property type="match status" value="1"/>
</dbReference>
<reference evidence="4" key="1">
    <citation type="journal article" date="2019" name="Int. J. Syst. Evol. Microbiol.">
        <title>The Global Catalogue of Microorganisms (GCM) 10K type strain sequencing project: providing services to taxonomists for standard genome sequencing and annotation.</title>
        <authorList>
            <consortium name="The Broad Institute Genomics Platform"/>
            <consortium name="The Broad Institute Genome Sequencing Center for Infectious Disease"/>
            <person name="Wu L."/>
            <person name="Ma J."/>
        </authorList>
    </citation>
    <scope>NUCLEOTIDE SEQUENCE [LARGE SCALE GENOMIC DNA]</scope>
    <source>
        <strain evidence="4">CGMCC 4.7178</strain>
    </source>
</reference>
<dbReference type="RefSeq" id="WP_189038913.1">
    <property type="nucleotide sequence ID" value="NZ_BMMP01000015.1"/>
</dbReference>
<dbReference type="InterPro" id="IPR003870">
    <property type="entry name" value="DUF222"/>
</dbReference>
<name>A0ABQ2ML72_9ACTN</name>
<dbReference type="InterPro" id="IPR003615">
    <property type="entry name" value="HNH_nuc"/>
</dbReference>
<gene>
    <name evidence="3" type="ORF">GCM10012287_43840</name>
</gene>
<evidence type="ECO:0000259" key="2">
    <source>
        <dbReference type="SMART" id="SM00507"/>
    </source>
</evidence>
<sequence length="443" mass="48416">MGERGDTSEPGTPDEWASYLTQAVPGADTAVLLDVLSAEKLSHEGRIDALKALERHVSWIHAMQAQLLAALHDDAEEALPGGTWNEDVAGQWNFAAEEVACALKLSGATAEDRLHVARELDARLPTTFGLLEAGEISWMQAKAMVEITDVLDPEVAASVEADVVPKMPSLACGQTRRALHRSVARLDPEGVEVRHTHRKRGREITHRELGDGMAHWGAYLPAEQAARLDQAVDAHAETLLETSGRERTEEWTLAQRRVDALLDLVLNGSGQGAGSSGRSAAVVQVTVPLDALMGVGQQPGELKGYGPITASQARTIAFAEDSVWRRLLTDPDSGMVVKTDPATYKPTAETARHVIARDRVCMFPSCQMPAHRCDLDHVEPFDQLSPHQGGETTPKNLIPLCRRHHLLKHRAGWGVEREETTGTVTWTTPTGHHYTSHPHDYRE</sequence>
<accession>A0ABQ2ML72</accession>
<evidence type="ECO:0000256" key="1">
    <source>
        <dbReference type="SAM" id="MobiDB-lite"/>
    </source>
</evidence>
<organism evidence="3 4">
    <name type="scientific">Streptomyces daqingensis</name>
    <dbReference type="NCBI Taxonomy" id="1472640"/>
    <lineage>
        <taxon>Bacteria</taxon>
        <taxon>Bacillati</taxon>
        <taxon>Actinomycetota</taxon>
        <taxon>Actinomycetes</taxon>
        <taxon>Kitasatosporales</taxon>
        <taxon>Streptomycetaceae</taxon>
        <taxon>Streptomyces</taxon>
    </lineage>
</organism>
<dbReference type="CDD" id="cd00085">
    <property type="entry name" value="HNHc"/>
    <property type="match status" value="1"/>
</dbReference>
<comment type="caution">
    <text evidence="3">The sequence shown here is derived from an EMBL/GenBank/DDBJ whole genome shotgun (WGS) entry which is preliminary data.</text>
</comment>
<feature type="domain" description="HNH nuclease" evidence="2">
    <location>
        <begin position="349"/>
        <end position="406"/>
    </location>
</feature>
<evidence type="ECO:0000313" key="4">
    <source>
        <dbReference type="Proteomes" id="UP000631535"/>
    </source>
</evidence>
<dbReference type="EMBL" id="BMMP01000015">
    <property type="protein sequence ID" value="GGO54575.1"/>
    <property type="molecule type" value="Genomic_DNA"/>
</dbReference>
<dbReference type="SMART" id="SM00507">
    <property type="entry name" value="HNHc"/>
    <property type="match status" value="1"/>
</dbReference>
<dbReference type="Pfam" id="PF02720">
    <property type="entry name" value="DUF222"/>
    <property type="match status" value="1"/>
</dbReference>
<evidence type="ECO:0000313" key="3">
    <source>
        <dbReference type="EMBL" id="GGO54575.1"/>
    </source>
</evidence>
<dbReference type="Proteomes" id="UP000631535">
    <property type="component" value="Unassembled WGS sequence"/>
</dbReference>
<keyword evidence="4" id="KW-1185">Reference proteome</keyword>
<proteinExistence type="predicted"/>
<protein>
    <recommendedName>
        <fullName evidence="2">HNH nuclease domain-containing protein</fullName>
    </recommendedName>
</protein>
<feature type="region of interest" description="Disordered" evidence="1">
    <location>
        <begin position="424"/>
        <end position="443"/>
    </location>
</feature>